<dbReference type="GeneID" id="110707003"/>
<accession>A0A803LQ73</accession>
<reference evidence="3" key="1">
    <citation type="journal article" date="2017" name="Nature">
        <title>The genome of Chenopodium quinoa.</title>
        <authorList>
            <person name="Jarvis D.E."/>
            <person name="Ho Y.S."/>
            <person name="Lightfoot D.J."/>
            <person name="Schmoeckel S.M."/>
            <person name="Li B."/>
            <person name="Borm T.J.A."/>
            <person name="Ohyanagi H."/>
            <person name="Mineta K."/>
            <person name="Michell C.T."/>
            <person name="Saber N."/>
            <person name="Kharbatia N.M."/>
            <person name="Rupper R.R."/>
            <person name="Sharp A.R."/>
            <person name="Dally N."/>
            <person name="Boughton B.A."/>
            <person name="Woo Y.H."/>
            <person name="Gao G."/>
            <person name="Schijlen E.G.W.M."/>
            <person name="Guo X."/>
            <person name="Momin A.A."/>
            <person name="Negrao S."/>
            <person name="Al-Babili S."/>
            <person name="Gehring C."/>
            <person name="Roessner U."/>
            <person name="Jung C."/>
            <person name="Murphy K."/>
            <person name="Arold S.T."/>
            <person name="Gojobori T."/>
            <person name="van der Linden C.G."/>
            <person name="van Loo E.N."/>
            <person name="Jellen E.N."/>
            <person name="Maughan P.J."/>
            <person name="Tester M."/>
        </authorList>
    </citation>
    <scope>NUCLEOTIDE SEQUENCE [LARGE SCALE GENOMIC DNA]</scope>
    <source>
        <strain evidence="3">cv. PI 614886</strain>
    </source>
</reference>
<evidence type="ECO:0000256" key="1">
    <source>
        <dbReference type="SAM" id="MobiDB-lite"/>
    </source>
</evidence>
<organism evidence="3 4">
    <name type="scientific">Chenopodium quinoa</name>
    <name type="common">Quinoa</name>
    <dbReference type="NCBI Taxonomy" id="63459"/>
    <lineage>
        <taxon>Eukaryota</taxon>
        <taxon>Viridiplantae</taxon>
        <taxon>Streptophyta</taxon>
        <taxon>Embryophyta</taxon>
        <taxon>Tracheophyta</taxon>
        <taxon>Spermatophyta</taxon>
        <taxon>Magnoliopsida</taxon>
        <taxon>eudicotyledons</taxon>
        <taxon>Gunneridae</taxon>
        <taxon>Pentapetalae</taxon>
        <taxon>Caryophyllales</taxon>
        <taxon>Chenopodiaceae</taxon>
        <taxon>Chenopodioideae</taxon>
        <taxon>Atripliceae</taxon>
        <taxon>Chenopodium</taxon>
    </lineage>
</organism>
<keyword evidence="2" id="KW-1133">Transmembrane helix</keyword>
<feature type="region of interest" description="Disordered" evidence="1">
    <location>
        <begin position="35"/>
        <end position="90"/>
    </location>
</feature>
<dbReference type="KEGG" id="cqi:110707003"/>
<dbReference type="Gramene" id="AUR62017102-RA">
    <property type="protein sequence ID" value="AUR62017102-RA:cds"/>
    <property type="gene ID" value="AUR62017102"/>
</dbReference>
<dbReference type="SMR" id="A0A803LQ73"/>
<name>A0A803LQ73_CHEQI</name>
<keyword evidence="2" id="KW-0472">Membrane</keyword>
<proteinExistence type="predicted"/>
<evidence type="ECO:0000313" key="3">
    <source>
        <dbReference type="EnsemblPlants" id="AUR62017102-RA:cds"/>
    </source>
</evidence>
<keyword evidence="4" id="KW-1185">Reference proteome</keyword>
<keyword evidence="2" id="KW-0812">Transmembrane</keyword>
<protein>
    <submittedName>
        <fullName evidence="3">Uncharacterized protein</fullName>
    </submittedName>
</protein>
<sequence length="90" mass="9193">MTSAPKEGHVKQAAILMSVLAVGWLAVELALKPWLGKKGATSDKPEPTEANETSAAHVEPTAANDEPAVQEAAPTEAQAVEAGDDATTSS</sequence>
<dbReference type="RefSeq" id="XP_021740711.1">
    <property type="nucleotide sequence ID" value="XM_021885019.1"/>
</dbReference>
<dbReference type="Proteomes" id="UP000596660">
    <property type="component" value="Unplaced"/>
</dbReference>
<feature type="transmembrane region" description="Helical" evidence="2">
    <location>
        <begin position="12"/>
        <end position="31"/>
    </location>
</feature>
<evidence type="ECO:0000256" key="2">
    <source>
        <dbReference type="SAM" id="Phobius"/>
    </source>
</evidence>
<dbReference type="EnsemblPlants" id="AUR62017102-RA">
    <property type="protein sequence ID" value="AUR62017102-RA:cds"/>
    <property type="gene ID" value="AUR62017102"/>
</dbReference>
<gene>
    <name evidence="3" type="primary">LOC110707003</name>
</gene>
<evidence type="ECO:0000313" key="4">
    <source>
        <dbReference type="Proteomes" id="UP000596660"/>
    </source>
</evidence>
<dbReference type="AlphaFoldDB" id="A0A803LQ73"/>
<reference evidence="3" key="2">
    <citation type="submission" date="2021-03" db="UniProtKB">
        <authorList>
            <consortium name="EnsemblPlants"/>
        </authorList>
    </citation>
    <scope>IDENTIFICATION</scope>
</reference>